<protein>
    <recommendedName>
        <fullName evidence="3">Glycine dehydrogenase</fullName>
    </recommendedName>
</protein>
<dbReference type="PANTHER" id="PTHR11773">
    <property type="entry name" value="GLYCINE DEHYDROGENASE, DECARBOXYLATING"/>
    <property type="match status" value="1"/>
</dbReference>
<dbReference type="InterPro" id="IPR020581">
    <property type="entry name" value="GDC_P"/>
</dbReference>
<feature type="non-terminal residue" evidence="1">
    <location>
        <position position="1"/>
    </location>
</feature>
<dbReference type="EMBL" id="NIXT01005913">
    <property type="protein sequence ID" value="OXD80156.1"/>
    <property type="molecule type" value="Genomic_DNA"/>
</dbReference>
<evidence type="ECO:0000313" key="1">
    <source>
        <dbReference type="EMBL" id="OXD80156.1"/>
    </source>
</evidence>
<name>A0A227FFJ4_VIBPH</name>
<dbReference type="GO" id="GO:0005960">
    <property type="term" value="C:glycine cleavage complex"/>
    <property type="evidence" value="ECO:0007669"/>
    <property type="project" value="TreeGrafter"/>
</dbReference>
<feature type="non-terminal residue" evidence="1">
    <location>
        <position position="68"/>
    </location>
</feature>
<dbReference type="Proteomes" id="UP000214596">
    <property type="component" value="Unassembled WGS sequence"/>
</dbReference>
<reference evidence="1 2" key="1">
    <citation type="journal article" date="2017" name="Appl. Environ. Microbiol.">
        <title>Parallel evolution of two clades of a major Atlantic endemic Vibrio parahaemolyticus pathogen lineage by independent acquisition of related pathogenicity islands.</title>
        <authorList>
            <person name="Xu F."/>
            <person name="Gonzalez-Escalona N."/>
            <person name="Drees K.P."/>
            <person name="Sebra R.P."/>
            <person name="Cooper V.S."/>
            <person name="Jones S.H."/>
            <person name="Whistler C.A."/>
        </authorList>
    </citation>
    <scope>NUCLEOTIDE SEQUENCE [LARGE SCALE GENOMIC DNA]</scope>
    <source>
        <strain evidence="1 2">MAVP-3</strain>
    </source>
</reference>
<gene>
    <name evidence="1" type="ORF">CA163_41005</name>
</gene>
<dbReference type="PANTHER" id="PTHR11773:SF1">
    <property type="entry name" value="GLYCINE DEHYDROGENASE (DECARBOXYLATING), MITOCHONDRIAL"/>
    <property type="match status" value="1"/>
</dbReference>
<dbReference type="GO" id="GO:0005829">
    <property type="term" value="C:cytosol"/>
    <property type="evidence" value="ECO:0007669"/>
    <property type="project" value="TreeGrafter"/>
</dbReference>
<evidence type="ECO:0000313" key="2">
    <source>
        <dbReference type="Proteomes" id="UP000214596"/>
    </source>
</evidence>
<proteinExistence type="predicted"/>
<dbReference type="GO" id="GO:0016594">
    <property type="term" value="F:glycine binding"/>
    <property type="evidence" value="ECO:0007669"/>
    <property type="project" value="TreeGrafter"/>
</dbReference>
<dbReference type="GO" id="GO:0004375">
    <property type="term" value="F:glycine dehydrogenase (decarboxylating) activity"/>
    <property type="evidence" value="ECO:0007669"/>
    <property type="project" value="InterPro"/>
</dbReference>
<comment type="caution">
    <text evidence="1">The sequence shown here is derived from an EMBL/GenBank/DDBJ whole genome shotgun (WGS) entry which is preliminary data.</text>
</comment>
<dbReference type="AlphaFoldDB" id="A0A227FFJ4"/>
<dbReference type="GO" id="GO:0019464">
    <property type="term" value="P:glycine decarboxylation via glycine cleavage system"/>
    <property type="evidence" value="ECO:0007669"/>
    <property type="project" value="TreeGrafter"/>
</dbReference>
<organism evidence="1 2">
    <name type="scientific">Vibrio parahaemolyticus</name>
    <dbReference type="NCBI Taxonomy" id="670"/>
    <lineage>
        <taxon>Bacteria</taxon>
        <taxon>Pseudomonadati</taxon>
        <taxon>Pseudomonadota</taxon>
        <taxon>Gammaproteobacteria</taxon>
        <taxon>Vibrionales</taxon>
        <taxon>Vibrionaceae</taxon>
        <taxon>Vibrio</taxon>
    </lineage>
</organism>
<accession>A0A227FFJ4</accession>
<evidence type="ECO:0008006" key="3">
    <source>
        <dbReference type="Google" id="ProtNLM"/>
    </source>
</evidence>
<sequence length="68" mass="7756">ADVEALFAIFGVKEDVTALSTEVAGNEFAAIPEALRRTSEYLTHPVFNTYHSETQMMRYLKQLENKDF</sequence>
<dbReference type="GO" id="GO:0030170">
    <property type="term" value="F:pyridoxal phosphate binding"/>
    <property type="evidence" value="ECO:0007669"/>
    <property type="project" value="TreeGrafter"/>
</dbReference>